<organism evidence="1 2">
    <name type="scientific">Multifurca ochricompacta</name>
    <dbReference type="NCBI Taxonomy" id="376703"/>
    <lineage>
        <taxon>Eukaryota</taxon>
        <taxon>Fungi</taxon>
        <taxon>Dikarya</taxon>
        <taxon>Basidiomycota</taxon>
        <taxon>Agaricomycotina</taxon>
        <taxon>Agaricomycetes</taxon>
        <taxon>Russulales</taxon>
        <taxon>Russulaceae</taxon>
        <taxon>Multifurca</taxon>
    </lineage>
</organism>
<reference evidence="1" key="1">
    <citation type="journal article" date="2022" name="New Phytol.">
        <title>Evolutionary transition to the ectomycorrhizal habit in the genomes of a hyperdiverse lineage of mushroom-forming fungi.</title>
        <authorList>
            <person name="Looney B."/>
            <person name="Miyauchi S."/>
            <person name="Morin E."/>
            <person name="Drula E."/>
            <person name="Courty P.E."/>
            <person name="Kohler A."/>
            <person name="Kuo A."/>
            <person name="LaButti K."/>
            <person name="Pangilinan J."/>
            <person name="Lipzen A."/>
            <person name="Riley R."/>
            <person name="Andreopoulos W."/>
            <person name="He G."/>
            <person name="Johnson J."/>
            <person name="Nolan M."/>
            <person name="Tritt A."/>
            <person name="Barry K.W."/>
            <person name="Grigoriev I.V."/>
            <person name="Nagy L.G."/>
            <person name="Hibbett D."/>
            <person name="Henrissat B."/>
            <person name="Matheny P.B."/>
            <person name="Labbe J."/>
            <person name="Martin F.M."/>
        </authorList>
    </citation>
    <scope>NUCLEOTIDE SEQUENCE</scope>
    <source>
        <strain evidence="1">BPL690</strain>
    </source>
</reference>
<accession>A0AAD4LTE2</accession>
<dbReference type="EMBL" id="WTXG01000238">
    <property type="protein sequence ID" value="KAI0290263.1"/>
    <property type="molecule type" value="Genomic_DNA"/>
</dbReference>
<evidence type="ECO:0008006" key="3">
    <source>
        <dbReference type="Google" id="ProtNLM"/>
    </source>
</evidence>
<protein>
    <recommendedName>
        <fullName evidence="3">F-box domain-containing protein</fullName>
    </recommendedName>
</protein>
<keyword evidence="2" id="KW-1185">Reference proteome</keyword>
<dbReference type="AlphaFoldDB" id="A0AAD4LTE2"/>
<gene>
    <name evidence="1" type="ORF">B0F90DRAFT_1787663</name>
</gene>
<comment type="caution">
    <text evidence="1">The sequence shown here is derived from an EMBL/GenBank/DDBJ whole genome shotgun (WGS) entry which is preliminary data.</text>
</comment>
<sequence length="441" mass="50115">MTPLNFPLDIFFEISLHLPHTKDVISLSLVNRNIRATLLTPALFKSRLLLQGWDVSAWQDEDDKTPNLGDSKRWLNIDYTYCRTMQLFEEAAAKNHFVFFSDGLTGISPADRSNNSPGPHPILDGQKTVIWLRKLSEVLPTFVTHHRANNIARITKPKHYDALRAYARVVTELSCFVPPTRPQTITLPVLLIPSDFAWFERACFGLVALVMQCDATTLKSIFEESRTAMDSPMMAFEAFWRLENRAMALFSNRKDFTPHRISERYFVGSLIQTFMSTHQHFSLSAPSLPHFDGLSYYEVPFELGPTSSVRPWLQGGLAGTPLARLSSTTGRSWLGYYSVVGVTGRDPPMSIEMRSAKPPPDAEDDHIYFRGEGTDNVGPFSLRGSCDTKTGLVIATKAYVNSHQWEWRGMLTPFGIVGMWGAQWYGGWWWIWPREWSPEKV</sequence>
<dbReference type="Proteomes" id="UP001203297">
    <property type="component" value="Unassembled WGS sequence"/>
</dbReference>
<proteinExistence type="predicted"/>
<evidence type="ECO:0000313" key="1">
    <source>
        <dbReference type="EMBL" id="KAI0290263.1"/>
    </source>
</evidence>
<name>A0AAD4LTE2_9AGAM</name>
<evidence type="ECO:0000313" key="2">
    <source>
        <dbReference type="Proteomes" id="UP001203297"/>
    </source>
</evidence>